<evidence type="ECO:0000256" key="6">
    <source>
        <dbReference type="ARBA" id="ARBA00023237"/>
    </source>
</evidence>
<evidence type="ECO:0000256" key="4">
    <source>
        <dbReference type="ARBA" id="ARBA00022692"/>
    </source>
</evidence>
<evidence type="ECO:0000256" key="1">
    <source>
        <dbReference type="ARBA" id="ARBA00004571"/>
    </source>
</evidence>
<keyword evidence="7" id="KW-0732">Signal</keyword>
<reference evidence="9 10" key="1">
    <citation type="submission" date="2020-08" db="EMBL/GenBank/DDBJ databases">
        <title>Genome public.</title>
        <authorList>
            <person name="Liu C."/>
            <person name="Sun Q."/>
        </authorList>
    </citation>
    <scope>NUCLEOTIDE SEQUENCE [LARGE SCALE GENOMIC DNA]</scope>
    <source>
        <strain evidence="9 10">New-7</strain>
    </source>
</reference>
<evidence type="ECO:0000256" key="5">
    <source>
        <dbReference type="ARBA" id="ARBA00023136"/>
    </source>
</evidence>
<dbReference type="EMBL" id="JACOOK010000001">
    <property type="protein sequence ID" value="MBC5615442.1"/>
    <property type="molecule type" value="Genomic_DNA"/>
</dbReference>
<dbReference type="InterPro" id="IPR039426">
    <property type="entry name" value="TonB-dep_rcpt-like"/>
</dbReference>
<accession>A0ABR7CIF6</accession>
<name>A0ABR7CIF6_9BACT</name>
<dbReference type="Gene3D" id="2.40.170.20">
    <property type="entry name" value="TonB-dependent receptor, beta-barrel domain"/>
    <property type="match status" value="1"/>
</dbReference>
<dbReference type="PANTHER" id="PTHR30069:SF50">
    <property type="entry name" value="TONB-DEPENDENT RECEPTOR HI_1217-RELATED"/>
    <property type="match status" value="1"/>
</dbReference>
<keyword evidence="5" id="KW-0472">Membrane</keyword>
<evidence type="ECO:0000259" key="8">
    <source>
        <dbReference type="Pfam" id="PF07715"/>
    </source>
</evidence>
<evidence type="ECO:0000256" key="3">
    <source>
        <dbReference type="ARBA" id="ARBA00022452"/>
    </source>
</evidence>
<sequence>MKKLLLPFFCMSCVSAISAQNIPEDADTLSIGLKEVKVMASYGHDKGVEPVVLSTISAKDIATKLSNQEFPEIMKSTPSIYATKQGGGFGDSRLMLRGFGSENIAVLINGIPVNGMENGSVYWSNWSGLADVTNSIQVQRGIGLSKLGLFSVGGTVNIVTQSTEVNRQGSVYYGIGNDRYQKMGFNLSSGLLPKGWAFSIMGTRTTGDGYVKGTNFEAWSYFANVSKKFGRNHILSLTAFGAPQWHNRRSNKQSIEDYDLHKDGIRMNTCYGYINGQIVPTYSGYNEYHKPQISLNHFWQINGKSTLSTSVYVSNATGGGRKVYGKDANRLQYNYKTGRPNENTSLTPDGLIDYLPVMEDNKNSDHGSDAIFTMGTNSHDWYGLLSTYTNELSKSLKLTVGIDGRYYKGYHYDKISDLLGGAYYKDNKLAWRDPDTKLREGDKVNQDYLSKILWMGAFAQLEYNREHYKAFVSTSVTSHSYKREDPGKYGTYGNQETYPVANVKTPWSNFVPFSVKAGFNYRFNGMHNVFVNGGYVTKAPMMDNIFVDNTPLSNPIPEKIATGEIGYGFNYRTLSVMLNGYYTQWMDKSVTKAIGSWNGPRACIPNIDARHMGIELEASYQPLEWLRVYGFFTIGNWRWTNDVNFTLFNEQNEKIGEYHAYIKNLHVGNAPQTSAMLGLSCMPVSGLTLGVDFNYYGRHYADFAAADRTDEKDRAEAWKLPDYSTVDLNLNYDFKMGTFQGQLFGNVNNLFNRKYISDALDGSDHTRETAVVWYGFGITWTAGLRISF</sequence>
<dbReference type="InterPro" id="IPR037066">
    <property type="entry name" value="Plug_dom_sf"/>
</dbReference>
<protein>
    <submittedName>
        <fullName evidence="9">TonB-dependent receptor plug domain-containing protein</fullName>
    </submittedName>
</protein>
<dbReference type="SUPFAM" id="SSF56935">
    <property type="entry name" value="Porins"/>
    <property type="match status" value="1"/>
</dbReference>
<evidence type="ECO:0000313" key="10">
    <source>
        <dbReference type="Proteomes" id="UP000636891"/>
    </source>
</evidence>
<evidence type="ECO:0000256" key="2">
    <source>
        <dbReference type="ARBA" id="ARBA00022448"/>
    </source>
</evidence>
<dbReference type="Pfam" id="PF07715">
    <property type="entry name" value="Plug"/>
    <property type="match status" value="1"/>
</dbReference>
<keyword evidence="9" id="KW-0675">Receptor</keyword>
<comment type="caution">
    <text evidence="9">The sequence shown here is derived from an EMBL/GenBank/DDBJ whole genome shotgun (WGS) entry which is preliminary data.</text>
</comment>
<feature type="domain" description="TonB-dependent receptor plug" evidence="8">
    <location>
        <begin position="50"/>
        <end position="155"/>
    </location>
</feature>
<organism evidence="9 10">
    <name type="scientific">Alistipes hominis</name>
    <dbReference type="NCBI Taxonomy" id="2763015"/>
    <lineage>
        <taxon>Bacteria</taxon>
        <taxon>Pseudomonadati</taxon>
        <taxon>Bacteroidota</taxon>
        <taxon>Bacteroidia</taxon>
        <taxon>Bacteroidales</taxon>
        <taxon>Rikenellaceae</taxon>
        <taxon>Alistipes</taxon>
    </lineage>
</organism>
<evidence type="ECO:0000256" key="7">
    <source>
        <dbReference type="SAM" id="SignalP"/>
    </source>
</evidence>
<dbReference type="PANTHER" id="PTHR30069">
    <property type="entry name" value="TONB-DEPENDENT OUTER MEMBRANE RECEPTOR"/>
    <property type="match status" value="1"/>
</dbReference>
<dbReference type="InterPro" id="IPR036942">
    <property type="entry name" value="Beta-barrel_TonB_sf"/>
</dbReference>
<feature type="signal peptide" evidence="7">
    <location>
        <begin position="1"/>
        <end position="19"/>
    </location>
</feature>
<dbReference type="InterPro" id="IPR012910">
    <property type="entry name" value="Plug_dom"/>
</dbReference>
<keyword evidence="2" id="KW-0813">Transport</keyword>
<proteinExistence type="predicted"/>
<gene>
    <name evidence="9" type="ORF">H8S08_00205</name>
</gene>
<keyword evidence="3" id="KW-1134">Transmembrane beta strand</keyword>
<feature type="chain" id="PRO_5046107800" evidence="7">
    <location>
        <begin position="20"/>
        <end position="788"/>
    </location>
</feature>
<comment type="subcellular location">
    <subcellularLocation>
        <location evidence="1">Cell outer membrane</location>
        <topology evidence="1">Multi-pass membrane protein</topology>
    </subcellularLocation>
</comment>
<dbReference type="Gene3D" id="2.170.130.10">
    <property type="entry name" value="TonB-dependent receptor, plug domain"/>
    <property type="match status" value="1"/>
</dbReference>
<keyword evidence="10" id="KW-1185">Reference proteome</keyword>
<evidence type="ECO:0000313" key="9">
    <source>
        <dbReference type="EMBL" id="MBC5615442.1"/>
    </source>
</evidence>
<dbReference type="Proteomes" id="UP000636891">
    <property type="component" value="Unassembled WGS sequence"/>
</dbReference>
<keyword evidence="6" id="KW-0998">Cell outer membrane</keyword>
<dbReference type="RefSeq" id="WP_118656537.1">
    <property type="nucleotide sequence ID" value="NZ_JACOOK010000001.1"/>
</dbReference>
<keyword evidence="4" id="KW-0812">Transmembrane</keyword>